<dbReference type="PANTHER" id="PTHR21749:SF6">
    <property type="entry name" value="ACTIVIN_RECP DOMAIN-CONTAINING PROTEIN"/>
    <property type="match status" value="1"/>
</dbReference>
<dbReference type="AlphaFoldDB" id="A0AA39LF24"/>
<dbReference type="EMBL" id="JAUCMV010000005">
    <property type="protein sequence ID" value="KAK0394893.1"/>
    <property type="molecule type" value="Genomic_DNA"/>
</dbReference>
<accession>A0AA39LF24</accession>
<evidence type="ECO:0000313" key="2">
    <source>
        <dbReference type="EMBL" id="KAK0394893.1"/>
    </source>
</evidence>
<feature type="compositionally biased region" description="Basic and acidic residues" evidence="1">
    <location>
        <begin position="15"/>
        <end position="24"/>
    </location>
</feature>
<sequence>MLPFETGSQRYRSRSKNDDLKEDAGTTSTEGAEDEFSTEDKQLLNNTAYSIINSDGRWADSSVSVSLQRRGVSAHVPSAPSQTRSICVLITCVLPAMTPRHVFFMAAVLICAIASTYALECYTGFSYIRGQSLGTTKETCRNKGDFCYKFSAEANVLNKLKQAGCSTLRCMLSQNKCITQKISGHQVKLCCCNEYDLCNSAPVIPVAIPILLGLM</sequence>
<evidence type="ECO:0000313" key="3">
    <source>
        <dbReference type="Proteomes" id="UP001175271"/>
    </source>
</evidence>
<evidence type="ECO:0000256" key="1">
    <source>
        <dbReference type="SAM" id="MobiDB-lite"/>
    </source>
</evidence>
<comment type="caution">
    <text evidence="2">The sequence shown here is derived from an EMBL/GenBank/DDBJ whole genome shotgun (WGS) entry which is preliminary data.</text>
</comment>
<reference evidence="2" key="1">
    <citation type="submission" date="2023-06" db="EMBL/GenBank/DDBJ databases">
        <title>Genomic analysis of the entomopathogenic nematode Steinernema hermaphroditum.</title>
        <authorList>
            <person name="Schwarz E.M."/>
            <person name="Heppert J.K."/>
            <person name="Baniya A."/>
            <person name="Schwartz H.T."/>
            <person name="Tan C.-H."/>
            <person name="Antoshechkin I."/>
            <person name="Sternberg P.W."/>
            <person name="Goodrich-Blair H."/>
            <person name="Dillman A.R."/>
        </authorList>
    </citation>
    <scope>NUCLEOTIDE SEQUENCE</scope>
    <source>
        <strain evidence="2">PS9179</strain>
        <tissue evidence="2">Whole animal</tissue>
    </source>
</reference>
<feature type="region of interest" description="Disordered" evidence="1">
    <location>
        <begin position="1"/>
        <end position="37"/>
    </location>
</feature>
<evidence type="ECO:0008006" key="4">
    <source>
        <dbReference type="Google" id="ProtNLM"/>
    </source>
</evidence>
<dbReference type="InterPro" id="IPR045860">
    <property type="entry name" value="Snake_toxin-like_sf"/>
</dbReference>
<gene>
    <name evidence="2" type="ORF">QR680_000995</name>
</gene>
<dbReference type="SUPFAM" id="SSF57302">
    <property type="entry name" value="Snake toxin-like"/>
    <property type="match status" value="1"/>
</dbReference>
<name>A0AA39LF24_9BILA</name>
<protein>
    <recommendedName>
        <fullName evidence="4">Activin types I and II receptor domain-containing protein</fullName>
    </recommendedName>
</protein>
<keyword evidence="3" id="KW-1185">Reference proteome</keyword>
<organism evidence="2 3">
    <name type="scientific">Steinernema hermaphroditum</name>
    <dbReference type="NCBI Taxonomy" id="289476"/>
    <lineage>
        <taxon>Eukaryota</taxon>
        <taxon>Metazoa</taxon>
        <taxon>Ecdysozoa</taxon>
        <taxon>Nematoda</taxon>
        <taxon>Chromadorea</taxon>
        <taxon>Rhabditida</taxon>
        <taxon>Tylenchina</taxon>
        <taxon>Panagrolaimomorpha</taxon>
        <taxon>Strongyloidoidea</taxon>
        <taxon>Steinernematidae</taxon>
        <taxon>Steinernema</taxon>
    </lineage>
</organism>
<proteinExistence type="predicted"/>
<dbReference type="PANTHER" id="PTHR21749">
    <property type="entry name" value="PRION-LIKE- Q/N-RICH -DOMAIN-BEARING PROTEIN PROTEIN 24"/>
    <property type="match status" value="1"/>
</dbReference>
<feature type="compositionally biased region" description="Polar residues" evidence="1">
    <location>
        <begin position="1"/>
        <end position="10"/>
    </location>
</feature>
<dbReference type="Proteomes" id="UP001175271">
    <property type="component" value="Unassembled WGS sequence"/>
</dbReference>